<organism evidence="2 3">
    <name type="scientific">Candidatus Gottesmanbacteria bacterium RIFCSPHIGHO2_02_FULL_39_11</name>
    <dbReference type="NCBI Taxonomy" id="1798382"/>
    <lineage>
        <taxon>Bacteria</taxon>
        <taxon>Candidatus Gottesmaniibacteriota</taxon>
    </lineage>
</organism>
<dbReference type="EMBL" id="MFJL01000005">
    <property type="protein sequence ID" value="OGG16924.1"/>
    <property type="molecule type" value="Genomic_DNA"/>
</dbReference>
<comment type="caution">
    <text evidence="2">The sequence shown here is derived from an EMBL/GenBank/DDBJ whole genome shotgun (WGS) entry which is preliminary data.</text>
</comment>
<dbReference type="STRING" id="1798382.A3D77_05960"/>
<reference evidence="2 3" key="1">
    <citation type="journal article" date="2016" name="Nat. Commun.">
        <title>Thousands of microbial genomes shed light on interconnected biogeochemical processes in an aquifer system.</title>
        <authorList>
            <person name="Anantharaman K."/>
            <person name="Brown C.T."/>
            <person name="Hug L.A."/>
            <person name="Sharon I."/>
            <person name="Castelle C.J."/>
            <person name="Probst A.J."/>
            <person name="Thomas B.C."/>
            <person name="Singh A."/>
            <person name="Wilkins M.J."/>
            <person name="Karaoz U."/>
            <person name="Brodie E.L."/>
            <person name="Williams K.H."/>
            <person name="Hubbard S.S."/>
            <person name="Banfield J.F."/>
        </authorList>
    </citation>
    <scope>NUCLEOTIDE SEQUENCE [LARGE SCALE GENOMIC DNA]</scope>
</reference>
<dbReference type="Gene3D" id="2.170.270.10">
    <property type="entry name" value="SET domain"/>
    <property type="match status" value="1"/>
</dbReference>
<dbReference type="InterPro" id="IPR046341">
    <property type="entry name" value="SET_dom_sf"/>
</dbReference>
<protein>
    <recommendedName>
        <fullName evidence="1">SET domain-containing protein</fullName>
    </recommendedName>
</protein>
<proteinExistence type="predicted"/>
<evidence type="ECO:0000313" key="2">
    <source>
        <dbReference type="EMBL" id="OGG16924.1"/>
    </source>
</evidence>
<dbReference type="InterPro" id="IPR001214">
    <property type="entry name" value="SET_dom"/>
</dbReference>
<dbReference type="Pfam" id="PF00856">
    <property type="entry name" value="SET"/>
    <property type="match status" value="1"/>
</dbReference>
<gene>
    <name evidence="2" type="ORF">A3D77_05960</name>
</gene>
<dbReference type="SUPFAM" id="SSF82199">
    <property type="entry name" value="SET domain"/>
    <property type="match status" value="1"/>
</dbReference>
<evidence type="ECO:0000259" key="1">
    <source>
        <dbReference type="PROSITE" id="PS50280"/>
    </source>
</evidence>
<evidence type="ECO:0000313" key="3">
    <source>
        <dbReference type="Proteomes" id="UP000176923"/>
    </source>
</evidence>
<name>A0A1F5ZX55_9BACT</name>
<dbReference type="Proteomes" id="UP000176923">
    <property type="component" value="Unassembled WGS sequence"/>
</dbReference>
<accession>A0A1F5ZX55</accession>
<sequence>MNKKQLLYHLKNEVYCRIKCSKTHGVGVFAIRDIPKNTNIFSHSVKKYIGIPVEELISEKLDPEIYEILEDFFVEEDGKIYILENGLWDLDISHYLNHSDVSNVIFDEKTSSFISSKDIKKNEEIVMNYSEFDSNWKNKRIFNISDY</sequence>
<feature type="domain" description="SET" evidence="1">
    <location>
        <begin position="16"/>
        <end position="130"/>
    </location>
</feature>
<dbReference type="PROSITE" id="PS50280">
    <property type="entry name" value="SET"/>
    <property type="match status" value="1"/>
</dbReference>
<dbReference type="AlphaFoldDB" id="A0A1F5ZX55"/>
<dbReference type="CDD" id="cd08161">
    <property type="entry name" value="SET"/>
    <property type="match status" value="1"/>
</dbReference>